<dbReference type="RefSeq" id="WP_082217954.1">
    <property type="nucleotide sequence ID" value="NZ_FUZA01000014.1"/>
</dbReference>
<accession>A0A1T5HGS3</accession>
<sequence>MSSNPKRAGRKPSNDNDRKSVNIRVRLSKRELSMIKSLHDRNDLKNISIMVREILLKERIHVEIVNTDVADLLRRLEELQGQMRKILKTKTSNFEEFKPVAEQIMTILKDTYSKIDNIALSLPDLREYEEWDSHTKEWYARYIDHYKQFSED</sequence>
<feature type="region of interest" description="Disordered" evidence="2">
    <location>
        <begin position="1"/>
        <end position="20"/>
    </location>
</feature>
<proteinExistence type="predicted"/>
<evidence type="ECO:0000256" key="1">
    <source>
        <dbReference type="SAM" id="Coils"/>
    </source>
</evidence>
<evidence type="ECO:0000313" key="3">
    <source>
        <dbReference type="EMBL" id="SKC19731.1"/>
    </source>
</evidence>
<evidence type="ECO:0000313" key="4">
    <source>
        <dbReference type="Proteomes" id="UP000190897"/>
    </source>
</evidence>
<dbReference type="Pfam" id="PF19514">
    <property type="entry name" value="MobC_2"/>
    <property type="match status" value="1"/>
</dbReference>
<protein>
    <submittedName>
        <fullName evidence="3">Uncharacterized protein</fullName>
    </submittedName>
</protein>
<feature type="coiled-coil region" evidence="1">
    <location>
        <begin position="62"/>
        <end position="89"/>
    </location>
</feature>
<dbReference type="OrthoDB" id="1095511at2"/>
<keyword evidence="1" id="KW-0175">Coiled coil</keyword>
<organism evidence="3 4">
    <name type="scientific">Dyadobacter psychrophilus</name>
    <dbReference type="NCBI Taxonomy" id="651661"/>
    <lineage>
        <taxon>Bacteria</taxon>
        <taxon>Pseudomonadati</taxon>
        <taxon>Bacteroidota</taxon>
        <taxon>Cytophagia</taxon>
        <taxon>Cytophagales</taxon>
        <taxon>Spirosomataceae</taxon>
        <taxon>Dyadobacter</taxon>
    </lineage>
</organism>
<name>A0A1T5HGS3_9BACT</name>
<dbReference type="EMBL" id="FUZA01000014">
    <property type="protein sequence ID" value="SKC19731.1"/>
    <property type="molecule type" value="Genomic_DNA"/>
</dbReference>
<evidence type="ECO:0000256" key="2">
    <source>
        <dbReference type="SAM" id="MobiDB-lite"/>
    </source>
</evidence>
<dbReference type="AlphaFoldDB" id="A0A1T5HGS3"/>
<dbReference type="InterPro" id="IPR045788">
    <property type="entry name" value="MobC_2"/>
</dbReference>
<keyword evidence="4" id="KW-1185">Reference proteome</keyword>
<reference evidence="4" key="1">
    <citation type="submission" date="2017-02" db="EMBL/GenBank/DDBJ databases">
        <authorList>
            <person name="Varghese N."/>
            <person name="Submissions S."/>
        </authorList>
    </citation>
    <scope>NUCLEOTIDE SEQUENCE [LARGE SCALE GENOMIC DNA]</scope>
    <source>
        <strain evidence="4">DSM 22270</strain>
    </source>
</reference>
<dbReference type="STRING" id="651661.SAMN05660293_05535"/>
<dbReference type="Proteomes" id="UP000190897">
    <property type="component" value="Unassembled WGS sequence"/>
</dbReference>
<gene>
    <name evidence="3" type="ORF">SAMN05660293_05535</name>
</gene>